<dbReference type="PANTHER" id="PTHR10587">
    <property type="entry name" value="GLYCOSYL TRANSFERASE-RELATED"/>
    <property type="match status" value="1"/>
</dbReference>
<reference evidence="2 3" key="1">
    <citation type="submission" date="2020-03" db="EMBL/GenBank/DDBJ databases">
        <title>Sequencing the genomes of 1000 actinobacteria strains.</title>
        <authorList>
            <person name="Klenk H.-P."/>
        </authorList>
    </citation>
    <scope>NUCLEOTIDE SEQUENCE [LARGE SCALE GENOMIC DNA]</scope>
    <source>
        <strain evidence="2 3">DSM 16403</strain>
    </source>
</reference>
<proteinExistence type="predicted"/>
<protein>
    <submittedName>
        <fullName evidence="2">Peptidoglycan/xylan/chitin deacetylase (PgdA/CDA1 family)</fullName>
    </submittedName>
</protein>
<dbReference type="SUPFAM" id="SSF88713">
    <property type="entry name" value="Glycoside hydrolase/deacetylase"/>
    <property type="match status" value="1"/>
</dbReference>
<dbReference type="InterPro" id="IPR011330">
    <property type="entry name" value="Glyco_hydro/deAcase_b/a-brl"/>
</dbReference>
<organism evidence="2 3">
    <name type="scientific">Arthrobacter pigmenti</name>
    <dbReference type="NCBI Taxonomy" id="271432"/>
    <lineage>
        <taxon>Bacteria</taxon>
        <taxon>Bacillati</taxon>
        <taxon>Actinomycetota</taxon>
        <taxon>Actinomycetes</taxon>
        <taxon>Micrococcales</taxon>
        <taxon>Micrococcaceae</taxon>
        <taxon>Arthrobacter</taxon>
    </lineage>
</organism>
<dbReference type="CDD" id="cd10917">
    <property type="entry name" value="CE4_NodB_like_6s_7s"/>
    <property type="match status" value="1"/>
</dbReference>
<gene>
    <name evidence="2" type="ORF">BJ994_003384</name>
</gene>
<dbReference type="EMBL" id="JAATJL010000001">
    <property type="protein sequence ID" value="NJC24308.1"/>
    <property type="molecule type" value="Genomic_DNA"/>
</dbReference>
<sequence>MPAPQNVITGLPGEGNLLAWTVDDGTDPSVVAAYAEFAATTGARLTLFATCMYPAWERNVQALKPLVDSGQVQLGNHTWSHPDLTSLTHQGVVDELQRAHDRIGELFGVDARPFFRPPYGYYNEHVLQAAASIGYTTPTLWYGSLADSALLTEQQIIDNAKQWFLPQHIVIGHLNFDPVTRVFPELQALIRERALTTVTLNDVFSSNFHP</sequence>
<keyword evidence="3" id="KW-1185">Reference proteome</keyword>
<feature type="domain" description="NodB homology" evidence="1">
    <location>
        <begin position="16"/>
        <end position="198"/>
    </location>
</feature>
<comment type="caution">
    <text evidence="2">The sequence shown here is derived from an EMBL/GenBank/DDBJ whole genome shotgun (WGS) entry which is preliminary data.</text>
</comment>
<evidence type="ECO:0000313" key="3">
    <source>
        <dbReference type="Proteomes" id="UP000547458"/>
    </source>
</evidence>
<evidence type="ECO:0000259" key="1">
    <source>
        <dbReference type="PROSITE" id="PS51677"/>
    </source>
</evidence>
<dbReference type="PROSITE" id="PS51677">
    <property type="entry name" value="NODB"/>
    <property type="match status" value="1"/>
</dbReference>
<accession>A0A846RLN2</accession>
<dbReference type="Gene3D" id="3.20.20.370">
    <property type="entry name" value="Glycoside hydrolase/deacetylase"/>
    <property type="match status" value="1"/>
</dbReference>
<dbReference type="AlphaFoldDB" id="A0A846RLN2"/>
<evidence type="ECO:0000313" key="2">
    <source>
        <dbReference type="EMBL" id="NJC24308.1"/>
    </source>
</evidence>
<dbReference type="Proteomes" id="UP000547458">
    <property type="component" value="Unassembled WGS sequence"/>
</dbReference>
<dbReference type="InterPro" id="IPR050248">
    <property type="entry name" value="Polysacc_deacetylase_ArnD"/>
</dbReference>
<name>A0A846RLN2_9MICC</name>
<dbReference type="GO" id="GO:0005975">
    <property type="term" value="P:carbohydrate metabolic process"/>
    <property type="evidence" value="ECO:0007669"/>
    <property type="project" value="InterPro"/>
</dbReference>
<dbReference type="Pfam" id="PF01522">
    <property type="entry name" value="Polysacc_deac_1"/>
    <property type="match status" value="1"/>
</dbReference>
<dbReference type="RefSeq" id="WP_167995575.1">
    <property type="nucleotide sequence ID" value="NZ_JAATJL010000001.1"/>
</dbReference>
<dbReference type="InterPro" id="IPR002509">
    <property type="entry name" value="NODB_dom"/>
</dbReference>
<dbReference type="GO" id="GO:0016810">
    <property type="term" value="F:hydrolase activity, acting on carbon-nitrogen (but not peptide) bonds"/>
    <property type="evidence" value="ECO:0007669"/>
    <property type="project" value="InterPro"/>
</dbReference>